<gene>
    <name evidence="2" type="ORF">BT96DRAFT_998996</name>
</gene>
<organism evidence="2 3">
    <name type="scientific">Gymnopus androsaceus JB14</name>
    <dbReference type="NCBI Taxonomy" id="1447944"/>
    <lineage>
        <taxon>Eukaryota</taxon>
        <taxon>Fungi</taxon>
        <taxon>Dikarya</taxon>
        <taxon>Basidiomycota</taxon>
        <taxon>Agaricomycotina</taxon>
        <taxon>Agaricomycetes</taxon>
        <taxon>Agaricomycetidae</taxon>
        <taxon>Agaricales</taxon>
        <taxon>Marasmiineae</taxon>
        <taxon>Omphalotaceae</taxon>
        <taxon>Gymnopus</taxon>
    </lineage>
</organism>
<keyword evidence="3" id="KW-1185">Reference proteome</keyword>
<evidence type="ECO:0000256" key="1">
    <source>
        <dbReference type="SAM" id="MobiDB-lite"/>
    </source>
</evidence>
<sequence>MQNFVAPTNDKFNLQQKTVEHEITNPIPIFTPMPHNIRPPNPTPIQAENLTSMANQLAAINWADDANEHSPIQGYTFIASKGKTPVRGSGGAPPPPPPSPPPPNDPGEPDDDGNGSSWWKS</sequence>
<proteinExistence type="predicted"/>
<evidence type="ECO:0000313" key="2">
    <source>
        <dbReference type="EMBL" id="KAE9393907.1"/>
    </source>
</evidence>
<reference evidence="2" key="1">
    <citation type="journal article" date="2019" name="Environ. Microbiol.">
        <title>Fungal ecological strategies reflected in gene transcription - a case study of two litter decomposers.</title>
        <authorList>
            <person name="Barbi F."/>
            <person name="Kohler A."/>
            <person name="Barry K."/>
            <person name="Baskaran P."/>
            <person name="Daum C."/>
            <person name="Fauchery L."/>
            <person name="Ihrmark K."/>
            <person name="Kuo A."/>
            <person name="LaButti K."/>
            <person name="Lipzen A."/>
            <person name="Morin E."/>
            <person name="Grigoriev I.V."/>
            <person name="Henrissat B."/>
            <person name="Lindahl B."/>
            <person name="Martin F."/>
        </authorList>
    </citation>
    <scope>NUCLEOTIDE SEQUENCE</scope>
    <source>
        <strain evidence="2">JB14</strain>
    </source>
</reference>
<dbReference type="AlphaFoldDB" id="A0A6A4H9L4"/>
<dbReference type="EMBL" id="ML769561">
    <property type="protein sequence ID" value="KAE9393907.1"/>
    <property type="molecule type" value="Genomic_DNA"/>
</dbReference>
<feature type="compositionally biased region" description="Pro residues" evidence="1">
    <location>
        <begin position="92"/>
        <end position="106"/>
    </location>
</feature>
<dbReference type="Proteomes" id="UP000799118">
    <property type="component" value="Unassembled WGS sequence"/>
</dbReference>
<protein>
    <submittedName>
        <fullName evidence="2">Uncharacterized protein</fullName>
    </submittedName>
</protein>
<name>A0A6A4H9L4_9AGAR</name>
<evidence type="ECO:0000313" key="3">
    <source>
        <dbReference type="Proteomes" id="UP000799118"/>
    </source>
</evidence>
<feature type="region of interest" description="Disordered" evidence="1">
    <location>
        <begin position="76"/>
        <end position="121"/>
    </location>
</feature>
<accession>A0A6A4H9L4</accession>